<feature type="region of interest" description="Disordered" evidence="13">
    <location>
        <begin position="336"/>
        <end position="405"/>
    </location>
</feature>
<evidence type="ECO:0000256" key="7">
    <source>
        <dbReference type="ARBA" id="ARBA00022741"/>
    </source>
</evidence>
<evidence type="ECO:0000259" key="14">
    <source>
        <dbReference type="PROSITE" id="PS50109"/>
    </source>
</evidence>
<dbReference type="GO" id="GO:0000155">
    <property type="term" value="F:phosphorelay sensor kinase activity"/>
    <property type="evidence" value="ECO:0007669"/>
    <property type="project" value="InterPro"/>
</dbReference>
<dbReference type="InterPro" id="IPR036097">
    <property type="entry name" value="HisK_dim/P_sf"/>
</dbReference>
<dbReference type="SUPFAM" id="SSF50341">
    <property type="entry name" value="CheW-like"/>
    <property type="match status" value="1"/>
</dbReference>
<keyword evidence="10" id="KW-0902">Two-component regulatory system</keyword>
<dbReference type="PROSITE" id="PS50851">
    <property type="entry name" value="CHEW"/>
    <property type="match status" value="1"/>
</dbReference>
<evidence type="ECO:0000256" key="10">
    <source>
        <dbReference type="ARBA" id="ARBA00023012"/>
    </source>
</evidence>
<dbReference type="Gene3D" id="1.20.120.160">
    <property type="entry name" value="HPT domain"/>
    <property type="match status" value="1"/>
</dbReference>
<dbReference type="GO" id="GO:0005524">
    <property type="term" value="F:ATP binding"/>
    <property type="evidence" value="ECO:0007669"/>
    <property type="project" value="UniProtKB-KW"/>
</dbReference>
<dbReference type="GO" id="GO:0006935">
    <property type="term" value="P:chemotaxis"/>
    <property type="evidence" value="ECO:0007669"/>
    <property type="project" value="UniProtKB-KW"/>
</dbReference>
<evidence type="ECO:0000256" key="4">
    <source>
        <dbReference type="ARBA" id="ARBA00022500"/>
    </source>
</evidence>
<dbReference type="Gene3D" id="2.30.30.40">
    <property type="entry name" value="SH3 Domains"/>
    <property type="match status" value="1"/>
</dbReference>
<feature type="region of interest" description="Disordered" evidence="13">
    <location>
        <begin position="106"/>
        <end position="239"/>
    </location>
</feature>
<dbReference type="PROSITE" id="PS50109">
    <property type="entry name" value="HIS_KIN"/>
    <property type="match status" value="1"/>
</dbReference>
<evidence type="ECO:0000313" key="18">
    <source>
        <dbReference type="Proteomes" id="UP000186309"/>
    </source>
</evidence>
<feature type="compositionally biased region" description="Low complexity" evidence="13">
    <location>
        <begin position="340"/>
        <end position="360"/>
    </location>
</feature>
<feature type="modified residue" description="Phosphohistidine" evidence="12">
    <location>
        <position position="48"/>
    </location>
</feature>
<feature type="domain" description="Histidine kinase" evidence="14">
    <location>
        <begin position="448"/>
        <end position="651"/>
    </location>
</feature>
<sequence length="804" mass="85662">MGSSDDRFREMFYEEARELLISLEEGLMELERRQGDRAHLDKTFRAAHSLKGAAAMVGLGSIAEFTHGIEAVLERIRSGALTVDSDIITTLLESRDHLAAMVEGEAAHSPIPGSGDLSGRLTALLGGPKPPPPAPPAAPPKPPSEPPKTPPPAPASPPPAAAPPKETPKPTATAPTTAGPPPEPDEPRASAKPKRTRRKPEGQAEAGKPKAPAPARGKRQAMDLEAGEAEQGGAGRPLYRISLEPGPEVLRRGVNLLGVLDEIRDLGDAEIHVDPEAVPTLDEIDPERCYLSWSCTLKTEVEPERLDDVFLFVAEDSTVKIETRRPDGTFVALETPTLRQPPKAAAPATRRPVEPAAASAPVPPTADQAANGTAAPTDDGSAASTNGAKRGATVVSPGAPAPRPHARIRVDAGQLDELVGLAGELAVISDNLQGLREVSGVASWALALESLLRVSRQIRDTTLDLRMVPVDELFSRFPRVVRDLADRSGKEIELRISGQETRLDRTIVERLSDPMVHLIRNAVDHALETPDERLAKGKPRMGRITLSAGHEGDRVAIKVEDDGRGLDRERIVRKGIERGLVPQGTSAEDPRVVSLIFEPGFSTRDHVSDMSGRGVGLDVVRDSVRALRGSLAVESAPGKGTTFIFRLPLTLALIDGLLVETGGGRYVVPLAQVEECVALNVMQPALSRGRPCVSVRGELIPMISLRSLFRTEGPAPAREELLLTRHSGQRVGVAVDRLVGRVQAVIQSLGEGMHGLNRFSGATILGDGSVSLILDLAALVSESRIAENGLRNTHAPGVRAESIR</sequence>
<organism evidence="17 18">
    <name type="scientific">Paludisphaera borealis</name>
    <dbReference type="NCBI Taxonomy" id="1387353"/>
    <lineage>
        <taxon>Bacteria</taxon>
        <taxon>Pseudomonadati</taxon>
        <taxon>Planctomycetota</taxon>
        <taxon>Planctomycetia</taxon>
        <taxon>Isosphaerales</taxon>
        <taxon>Isosphaeraceae</taxon>
        <taxon>Paludisphaera</taxon>
    </lineage>
</organism>
<evidence type="ECO:0000256" key="6">
    <source>
        <dbReference type="ARBA" id="ARBA00022679"/>
    </source>
</evidence>
<keyword evidence="7" id="KW-0547">Nucleotide-binding</keyword>
<dbReference type="Pfam" id="PF01627">
    <property type="entry name" value="Hpt"/>
    <property type="match status" value="1"/>
</dbReference>
<evidence type="ECO:0000256" key="8">
    <source>
        <dbReference type="ARBA" id="ARBA00022777"/>
    </source>
</evidence>
<evidence type="ECO:0000259" key="16">
    <source>
        <dbReference type="PROSITE" id="PS50894"/>
    </source>
</evidence>
<gene>
    <name evidence="17" type="primary">cheA_2</name>
    <name evidence="17" type="ORF">BSF38_02766</name>
</gene>
<dbReference type="InterPro" id="IPR004358">
    <property type="entry name" value="Sig_transdc_His_kin-like_C"/>
</dbReference>
<dbReference type="Gene3D" id="1.10.287.560">
    <property type="entry name" value="Histidine kinase CheA-like, homodimeric domain"/>
    <property type="match status" value="1"/>
</dbReference>
<dbReference type="GO" id="GO:0005737">
    <property type="term" value="C:cytoplasm"/>
    <property type="evidence" value="ECO:0007669"/>
    <property type="project" value="InterPro"/>
</dbReference>
<dbReference type="EC" id="2.7.13.3" evidence="2"/>
<dbReference type="PANTHER" id="PTHR43395">
    <property type="entry name" value="SENSOR HISTIDINE KINASE CHEA"/>
    <property type="match status" value="1"/>
</dbReference>
<keyword evidence="8" id="KW-0418">Kinase</keyword>
<evidence type="ECO:0000256" key="12">
    <source>
        <dbReference type="PROSITE-ProRule" id="PRU00110"/>
    </source>
</evidence>
<dbReference type="SMART" id="SM00260">
    <property type="entry name" value="CheW"/>
    <property type="match status" value="1"/>
</dbReference>
<dbReference type="InterPro" id="IPR003594">
    <property type="entry name" value="HATPase_dom"/>
</dbReference>
<evidence type="ECO:0000256" key="3">
    <source>
        <dbReference type="ARBA" id="ARBA00021495"/>
    </source>
</evidence>
<keyword evidence="4" id="KW-0145">Chemotaxis</keyword>
<dbReference type="AlphaFoldDB" id="A0A1U7CQN8"/>
<evidence type="ECO:0000256" key="11">
    <source>
        <dbReference type="ARBA" id="ARBA00035100"/>
    </source>
</evidence>
<dbReference type="OrthoDB" id="9803176at2"/>
<protein>
    <recommendedName>
        <fullName evidence="3">Chemotaxis protein CheA</fullName>
        <ecNumber evidence="2">2.7.13.3</ecNumber>
    </recommendedName>
</protein>
<dbReference type="SUPFAM" id="SSF47226">
    <property type="entry name" value="Histidine-containing phosphotransfer domain, HPT domain"/>
    <property type="match status" value="1"/>
</dbReference>
<keyword evidence="6 17" id="KW-0808">Transferase</keyword>
<keyword evidence="5 12" id="KW-0597">Phosphoprotein</keyword>
<dbReference type="EMBL" id="CP019082">
    <property type="protein sequence ID" value="APW61254.1"/>
    <property type="molecule type" value="Genomic_DNA"/>
</dbReference>
<dbReference type="SMART" id="SM00387">
    <property type="entry name" value="HATPase_c"/>
    <property type="match status" value="1"/>
</dbReference>
<feature type="domain" description="CheW-like" evidence="15">
    <location>
        <begin position="653"/>
        <end position="785"/>
    </location>
</feature>
<proteinExistence type="predicted"/>
<dbReference type="CDD" id="cd16916">
    <property type="entry name" value="HATPase_CheA-like"/>
    <property type="match status" value="1"/>
</dbReference>
<comment type="catalytic activity">
    <reaction evidence="1">
        <text>ATP + protein L-histidine = ADP + protein N-phospho-L-histidine.</text>
        <dbReference type="EC" id="2.7.13.3"/>
    </reaction>
</comment>
<dbReference type="InterPro" id="IPR036890">
    <property type="entry name" value="HATPase_C_sf"/>
</dbReference>
<dbReference type="InterPro" id="IPR037006">
    <property type="entry name" value="CheA-like_homodim_sf"/>
</dbReference>
<dbReference type="Pfam" id="PF02518">
    <property type="entry name" value="HATPase_c"/>
    <property type="match status" value="1"/>
</dbReference>
<evidence type="ECO:0000259" key="15">
    <source>
        <dbReference type="PROSITE" id="PS50851"/>
    </source>
</evidence>
<feature type="compositionally biased region" description="Pro residues" evidence="13">
    <location>
        <begin position="128"/>
        <end position="162"/>
    </location>
</feature>
<dbReference type="SUPFAM" id="SSF55874">
    <property type="entry name" value="ATPase domain of HSP90 chaperone/DNA topoisomerase II/histidine kinase"/>
    <property type="match status" value="1"/>
</dbReference>
<feature type="domain" description="HPt" evidence="16">
    <location>
        <begin position="1"/>
        <end position="105"/>
    </location>
</feature>
<dbReference type="Gene3D" id="3.30.565.10">
    <property type="entry name" value="Histidine kinase-like ATPase, C-terminal domain"/>
    <property type="match status" value="1"/>
</dbReference>
<feature type="compositionally biased region" description="Low complexity" evidence="13">
    <location>
        <begin position="203"/>
        <end position="215"/>
    </location>
</feature>
<dbReference type="SMART" id="SM01231">
    <property type="entry name" value="H-kinase_dim"/>
    <property type="match status" value="1"/>
</dbReference>
<dbReference type="PANTHER" id="PTHR43395:SF10">
    <property type="entry name" value="CHEMOTAXIS PROTEIN CHEA"/>
    <property type="match status" value="1"/>
</dbReference>
<dbReference type="SUPFAM" id="SSF47384">
    <property type="entry name" value="Homodimeric domain of signal transducing histidine kinase"/>
    <property type="match status" value="1"/>
</dbReference>
<evidence type="ECO:0000256" key="5">
    <source>
        <dbReference type="ARBA" id="ARBA00022553"/>
    </source>
</evidence>
<evidence type="ECO:0000256" key="9">
    <source>
        <dbReference type="ARBA" id="ARBA00022840"/>
    </source>
</evidence>
<dbReference type="InterPro" id="IPR051315">
    <property type="entry name" value="Bact_Chemotaxis_CheA"/>
</dbReference>
<evidence type="ECO:0000313" key="17">
    <source>
        <dbReference type="EMBL" id="APW61254.1"/>
    </source>
</evidence>
<dbReference type="SMART" id="SM00073">
    <property type="entry name" value="HPT"/>
    <property type="match status" value="1"/>
</dbReference>
<comment type="function">
    <text evidence="11">Involved in the transmission of sensory signals from the chemoreceptors to the flagellar motors. CheA is autophosphorylated; it can transfer its phosphate group to either CheB or CheY.</text>
</comment>
<dbReference type="InterPro" id="IPR036641">
    <property type="entry name" value="HPT_dom_sf"/>
</dbReference>
<name>A0A1U7CQN8_9BACT</name>
<dbReference type="KEGG" id="pbor:BSF38_02766"/>
<dbReference type="Pfam" id="PF01584">
    <property type="entry name" value="CheW"/>
    <property type="match status" value="1"/>
</dbReference>
<evidence type="ECO:0000256" key="13">
    <source>
        <dbReference type="SAM" id="MobiDB-lite"/>
    </source>
</evidence>
<dbReference type="InterPro" id="IPR004105">
    <property type="entry name" value="CheA-like_dim"/>
</dbReference>
<reference evidence="18" key="1">
    <citation type="submission" date="2016-12" db="EMBL/GenBank/DDBJ databases">
        <title>Comparative genomics of four Isosphaeraceae planctomycetes: a common pool of plasmids and glycoside hydrolase genes.</title>
        <authorList>
            <person name="Ivanova A."/>
        </authorList>
    </citation>
    <scope>NUCLEOTIDE SEQUENCE [LARGE SCALE GENOMIC DNA]</scope>
    <source>
        <strain evidence="18">PX4</strain>
    </source>
</reference>
<evidence type="ECO:0000256" key="1">
    <source>
        <dbReference type="ARBA" id="ARBA00000085"/>
    </source>
</evidence>
<keyword evidence="9" id="KW-0067">ATP-binding</keyword>
<dbReference type="InterPro" id="IPR036061">
    <property type="entry name" value="CheW-like_dom_sf"/>
</dbReference>
<dbReference type="PROSITE" id="PS50894">
    <property type="entry name" value="HPT"/>
    <property type="match status" value="1"/>
</dbReference>
<keyword evidence="18" id="KW-1185">Reference proteome</keyword>
<accession>A0A1U7CQN8</accession>
<dbReference type="InterPro" id="IPR005467">
    <property type="entry name" value="His_kinase_dom"/>
</dbReference>
<dbReference type="STRING" id="1387353.BSF38_02766"/>
<dbReference type="InterPro" id="IPR002545">
    <property type="entry name" value="CheW-lke_dom"/>
</dbReference>
<dbReference type="FunFam" id="3.30.565.10:FF:000016">
    <property type="entry name" value="Chemotaxis protein CheA, putative"/>
    <property type="match status" value="1"/>
</dbReference>
<dbReference type="PRINTS" id="PR00344">
    <property type="entry name" value="BCTRLSENSOR"/>
</dbReference>
<evidence type="ECO:0000256" key="2">
    <source>
        <dbReference type="ARBA" id="ARBA00012438"/>
    </source>
</evidence>
<dbReference type="CDD" id="cd00088">
    <property type="entry name" value="HPT"/>
    <property type="match status" value="1"/>
</dbReference>
<dbReference type="InterPro" id="IPR008207">
    <property type="entry name" value="Sig_transdc_His_kin_Hpt_dom"/>
</dbReference>
<dbReference type="Proteomes" id="UP000186309">
    <property type="component" value="Chromosome"/>
</dbReference>